<dbReference type="EMBL" id="JMIX01000003">
    <property type="protein sequence ID" value="KEO98995.1"/>
    <property type="molecule type" value="Genomic_DNA"/>
</dbReference>
<dbReference type="OrthoDB" id="9811073at2"/>
<dbReference type="GO" id="GO:0006261">
    <property type="term" value="P:DNA-templated DNA replication"/>
    <property type="evidence" value="ECO:0007669"/>
    <property type="project" value="TreeGrafter"/>
</dbReference>
<gene>
    <name evidence="1" type="ORF">EH32_07780</name>
</gene>
<sequence length="327" mass="34967">MGAKVDWPNHERAWREWRTASGGTRMHHGWMLAGKRGLGKHDFALAAAAELVAEAGVPQPADPANHPDIIVLTYGPKDDKAEKAAAEGKPYDRARSIRIKQIRAMQRRLTTRPTLGARRVVIVDPADDLERAAANALLKSLEEPPQGTFFLLVTHAPARLLPTIRSRCRVLRFPPLSDAQLSAMLDAAGASSDPASRSAALKAAEGSFGAAQRFAEQDLGPLARVMEGLLDGADPAMTGRGELARLIGPRADRERLQATFDLAQAMVASRARETGSNARRGALVEAHSRLVRLAGEAPTHNYDTGLLALEIGTLLVEASAASEPADG</sequence>
<dbReference type="PANTHER" id="PTHR11669:SF8">
    <property type="entry name" value="DNA POLYMERASE III SUBUNIT DELTA"/>
    <property type="match status" value="1"/>
</dbReference>
<reference evidence="1 2" key="1">
    <citation type="submission" date="2014-04" db="EMBL/GenBank/DDBJ databases">
        <title>A comprehensive comparison of genomes of Erythrobacter spp. Strains.</title>
        <authorList>
            <person name="Zheng Q."/>
        </authorList>
    </citation>
    <scope>NUCLEOTIDE SEQUENCE [LARGE SCALE GENOMIC DNA]</scope>
    <source>
        <strain evidence="1 2">DSM 8509</strain>
    </source>
</reference>
<evidence type="ECO:0000313" key="1">
    <source>
        <dbReference type="EMBL" id="KEO98995.1"/>
    </source>
</evidence>
<accession>A0A074N2A2</accession>
<dbReference type="Pfam" id="PF13177">
    <property type="entry name" value="DNA_pol3_delta2"/>
    <property type="match status" value="1"/>
</dbReference>
<keyword evidence="2" id="KW-1185">Reference proteome</keyword>
<dbReference type="Gene3D" id="3.40.50.300">
    <property type="entry name" value="P-loop containing nucleotide triphosphate hydrolases"/>
    <property type="match status" value="1"/>
</dbReference>
<dbReference type="KEGG" id="elq:Ga0102493_112508"/>
<dbReference type="InterPro" id="IPR050238">
    <property type="entry name" value="DNA_Rep/Repair_Clamp_Loader"/>
</dbReference>
<dbReference type="InterPro" id="IPR027417">
    <property type="entry name" value="P-loop_NTPase"/>
</dbReference>
<dbReference type="PATRIC" id="fig|39960.10.peg.1605"/>
<dbReference type="SUPFAM" id="SSF52540">
    <property type="entry name" value="P-loop containing nucleoside triphosphate hydrolases"/>
    <property type="match status" value="1"/>
</dbReference>
<dbReference type="RefSeq" id="WP_034901522.1">
    <property type="nucleotide sequence ID" value="NZ_CP017057.1"/>
</dbReference>
<organism evidence="1 2">
    <name type="scientific">Erythrobacter litoralis</name>
    <dbReference type="NCBI Taxonomy" id="39960"/>
    <lineage>
        <taxon>Bacteria</taxon>
        <taxon>Pseudomonadati</taxon>
        <taxon>Pseudomonadota</taxon>
        <taxon>Alphaproteobacteria</taxon>
        <taxon>Sphingomonadales</taxon>
        <taxon>Erythrobacteraceae</taxon>
        <taxon>Erythrobacter/Porphyrobacter group</taxon>
        <taxon>Erythrobacter</taxon>
    </lineage>
</organism>
<protein>
    <submittedName>
        <fullName evidence="1">DNA polymerase III subunit delta</fullName>
    </submittedName>
</protein>
<comment type="caution">
    <text evidence="1">The sequence shown here is derived from an EMBL/GenBank/DDBJ whole genome shotgun (WGS) entry which is preliminary data.</text>
</comment>
<evidence type="ECO:0000313" key="2">
    <source>
        <dbReference type="Proteomes" id="UP000027866"/>
    </source>
</evidence>
<name>A0A074N2A2_9SPHN</name>
<dbReference type="PANTHER" id="PTHR11669">
    <property type="entry name" value="REPLICATION FACTOR C / DNA POLYMERASE III GAMMA-TAU SUBUNIT"/>
    <property type="match status" value="1"/>
</dbReference>
<dbReference type="AlphaFoldDB" id="A0A074N2A2"/>
<dbReference type="Proteomes" id="UP000027866">
    <property type="component" value="Unassembled WGS sequence"/>
</dbReference>
<proteinExistence type="predicted"/>